<dbReference type="PIRSF" id="PIRSF000371">
    <property type="entry name" value="PFL_act_enz"/>
    <property type="match status" value="1"/>
</dbReference>
<evidence type="ECO:0000256" key="3">
    <source>
        <dbReference type="ARBA" id="ARBA00021356"/>
    </source>
</evidence>
<dbReference type="InterPro" id="IPR013785">
    <property type="entry name" value="Aldolase_TIM"/>
</dbReference>
<keyword evidence="8 10" id="KW-0408">Iron</keyword>
<dbReference type="InterPro" id="IPR034457">
    <property type="entry name" value="Organic_radical-activating"/>
</dbReference>
<dbReference type="Pfam" id="PF04055">
    <property type="entry name" value="Radical_SAM"/>
    <property type="match status" value="1"/>
</dbReference>
<keyword evidence="12" id="KW-0456">Lyase</keyword>
<comment type="function">
    <text evidence="1 10">Activation of pyruvate formate-lyase under anaerobic conditions by generation of an organic free radical, using S-adenosylmethionine and reduced flavodoxin as cosubstrates to produce 5'-deoxy-adenosine.</text>
</comment>
<keyword evidence="6 10" id="KW-0479">Metal-binding</keyword>
<evidence type="ECO:0000313" key="12">
    <source>
        <dbReference type="EMBL" id="HIR13048.1"/>
    </source>
</evidence>
<evidence type="ECO:0000256" key="6">
    <source>
        <dbReference type="ARBA" id="ARBA00022723"/>
    </source>
</evidence>
<dbReference type="EC" id="1.97.1.4" evidence="10"/>
<dbReference type="EMBL" id="DVGK01000043">
    <property type="protein sequence ID" value="HIR13048.1"/>
    <property type="molecule type" value="Genomic_DNA"/>
</dbReference>
<dbReference type="PANTHER" id="PTHR30352">
    <property type="entry name" value="PYRUVATE FORMATE-LYASE-ACTIVATING ENZYME"/>
    <property type="match status" value="1"/>
</dbReference>
<evidence type="ECO:0000256" key="1">
    <source>
        <dbReference type="ARBA" id="ARBA00003141"/>
    </source>
</evidence>
<comment type="cofactor">
    <cofactor evidence="10">
        <name>[4Fe-4S] cluster</name>
        <dbReference type="ChEBI" id="CHEBI:49883"/>
    </cofactor>
    <text evidence="10">Binds 1 [4Fe-4S] cluster. The cluster is coordinated with 3 cysteines and an exchangeable S-adenosyl-L-methionine.</text>
</comment>
<evidence type="ECO:0000256" key="2">
    <source>
        <dbReference type="ARBA" id="ARBA00009777"/>
    </source>
</evidence>
<keyword evidence="12" id="KW-0670">Pyruvate</keyword>
<evidence type="ECO:0000256" key="10">
    <source>
        <dbReference type="RuleBase" id="RU362053"/>
    </source>
</evidence>
<dbReference type="InterPro" id="IPR001989">
    <property type="entry name" value="Radical_activat_CS"/>
</dbReference>
<dbReference type="InterPro" id="IPR058240">
    <property type="entry name" value="rSAM_sf"/>
</dbReference>
<keyword evidence="4 10" id="KW-0004">4Fe-4S</keyword>
<dbReference type="InterPro" id="IPR012839">
    <property type="entry name" value="Organic_radical_activase"/>
</dbReference>
<dbReference type="SUPFAM" id="SSF102114">
    <property type="entry name" value="Radical SAM enzymes"/>
    <property type="match status" value="1"/>
</dbReference>
<keyword evidence="7 10" id="KW-0560">Oxidoreductase</keyword>
<dbReference type="SFLD" id="SFLDS00029">
    <property type="entry name" value="Radical_SAM"/>
    <property type="match status" value="1"/>
</dbReference>
<comment type="caution">
    <text evidence="12">The sequence shown here is derived from an EMBL/GenBank/DDBJ whole genome shotgun (WGS) entry which is preliminary data.</text>
</comment>
<gene>
    <name evidence="12" type="primary">pflA</name>
    <name evidence="12" type="ORF">IAB31_03880</name>
</gene>
<keyword evidence="10" id="KW-0963">Cytoplasm</keyword>
<comment type="catalytic activity">
    <reaction evidence="10">
        <text>glycyl-[formate C-acetyltransferase] + reduced [flavodoxin] + S-adenosyl-L-methionine = glycin-2-yl radical-[formate C-acetyltransferase] + semiquinone [flavodoxin] + 5'-deoxyadenosine + L-methionine + H(+)</text>
        <dbReference type="Rhea" id="RHEA:19225"/>
        <dbReference type="Rhea" id="RHEA-COMP:10622"/>
        <dbReference type="Rhea" id="RHEA-COMP:12190"/>
        <dbReference type="Rhea" id="RHEA-COMP:12191"/>
        <dbReference type="Rhea" id="RHEA-COMP:14480"/>
        <dbReference type="ChEBI" id="CHEBI:15378"/>
        <dbReference type="ChEBI" id="CHEBI:17319"/>
        <dbReference type="ChEBI" id="CHEBI:29947"/>
        <dbReference type="ChEBI" id="CHEBI:32722"/>
        <dbReference type="ChEBI" id="CHEBI:57618"/>
        <dbReference type="ChEBI" id="CHEBI:57844"/>
        <dbReference type="ChEBI" id="CHEBI:59789"/>
        <dbReference type="ChEBI" id="CHEBI:140311"/>
        <dbReference type="EC" id="1.97.1.4"/>
    </reaction>
</comment>
<dbReference type="Gene3D" id="3.20.20.70">
    <property type="entry name" value="Aldolase class I"/>
    <property type="match status" value="1"/>
</dbReference>
<dbReference type="SFLD" id="SFLDG01066">
    <property type="entry name" value="organic_radical-activating_enz"/>
    <property type="match status" value="1"/>
</dbReference>
<dbReference type="InterPro" id="IPR007197">
    <property type="entry name" value="rSAM"/>
</dbReference>
<organism evidence="12 13">
    <name type="scientific">Candidatus Choladousia intestinavium</name>
    <dbReference type="NCBI Taxonomy" id="2840727"/>
    <lineage>
        <taxon>Bacteria</taxon>
        <taxon>Bacillati</taxon>
        <taxon>Bacillota</taxon>
        <taxon>Clostridia</taxon>
        <taxon>Lachnospirales</taxon>
        <taxon>Lachnospiraceae</taxon>
        <taxon>Lachnospiraceae incertae sedis</taxon>
        <taxon>Candidatus Choladousia</taxon>
    </lineage>
</organism>
<dbReference type="GO" id="GO:0016829">
    <property type="term" value="F:lyase activity"/>
    <property type="evidence" value="ECO:0007669"/>
    <property type="project" value="UniProtKB-KW"/>
</dbReference>
<dbReference type="PROSITE" id="PS01087">
    <property type="entry name" value="RADICAL_ACTIVATING"/>
    <property type="match status" value="1"/>
</dbReference>
<dbReference type="CDD" id="cd01335">
    <property type="entry name" value="Radical_SAM"/>
    <property type="match status" value="1"/>
</dbReference>
<evidence type="ECO:0000256" key="8">
    <source>
        <dbReference type="ARBA" id="ARBA00023004"/>
    </source>
</evidence>
<evidence type="ECO:0000256" key="7">
    <source>
        <dbReference type="ARBA" id="ARBA00023002"/>
    </source>
</evidence>
<accession>A0A9D1D9W0</accession>
<dbReference type="PANTHER" id="PTHR30352:SF5">
    <property type="entry name" value="PYRUVATE FORMATE-LYASE 1-ACTIVATING ENZYME"/>
    <property type="match status" value="1"/>
</dbReference>
<reference evidence="12" key="2">
    <citation type="journal article" date="2021" name="PeerJ">
        <title>Extensive microbial diversity within the chicken gut microbiome revealed by metagenomics and culture.</title>
        <authorList>
            <person name="Gilroy R."/>
            <person name="Ravi A."/>
            <person name="Getino M."/>
            <person name="Pursley I."/>
            <person name="Horton D.L."/>
            <person name="Alikhan N.F."/>
            <person name="Baker D."/>
            <person name="Gharbi K."/>
            <person name="Hall N."/>
            <person name="Watson M."/>
            <person name="Adriaenssens E.M."/>
            <person name="Foster-Nyarko E."/>
            <person name="Jarju S."/>
            <person name="Secka A."/>
            <person name="Antonio M."/>
            <person name="Oren A."/>
            <person name="Chaudhuri R.R."/>
            <person name="La Ragione R."/>
            <person name="Hildebrand F."/>
            <person name="Pallen M.J."/>
        </authorList>
    </citation>
    <scope>NUCLEOTIDE SEQUENCE</scope>
    <source>
        <strain evidence="12">ChiSjej4B22-8148</strain>
    </source>
</reference>
<proteinExistence type="inferred from homology"/>
<evidence type="ECO:0000259" key="11">
    <source>
        <dbReference type="PROSITE" id="PS51918"/>
    </source>
</evidence>
<evidence type="ECO:0000313" key="13">
    <source>
        <dbReference type="Proteomes" id="UP000886757"/>
    </source>
</evidence>
<evidence type="ECO:0000256" key="9">
    <source>
        <dbReference type="ARBA" id="ARBA00023014"/>
    </source>
</evidence>
<dbReference type="PROSITE" id="PS51918">
    <property type="entry name" value="RADICAL_SAM"/>
    <property type="match status" value="1"/>
</dbReference>
<dbReference type="GO" id="GO:0051539">
    <property type="term" value="F:4 iron, 4 sulfur cluster binding"/>
    <property type="evidence" value="ECO:0007669"/>
    <property type="project" value="UniProtKB-UniRule"/>
</dbReference>
<dbReference type="AlphaFoldDB" id="A0A9D1D9W0"/>
<reference evidence="12" key="1">
    <citation type="submission" date="2020-10" db="EMBL/GenBank/DDBJ databases">
        <authorList>
            <person name="Gilroy R."/>
        </authorList>
    </citation>
    <scope>NUCLEOTIDE SEQUENCE</scope>
    <source>
        <strain evidence="12">ChiSjej4B22-8148</strain>
    </source>
</reference>
<feature type="domain" description="Radical SAM core" evidence="11">
    <location>
        <begin position="20"/>
        <end position="244"/>
    </location>
</feature>
<dbReference type="GO" id="GO:0043365">
    <property type="term" value="F:[formate-C-acetyltransferase]-activating enzyme activity"/>
    <property type="evidence" value="ECO:0007669"/>
    <property type="project" value="UniProtKB-UniRule"/>
</dbReference>
<dbReference type="GO" id="GO:0005737">
    <property type="term" value="C:cytoplasm"/>
    <property type="evidence" value="ECO:0007669"/>
    <property type="project" value="UniProtKB-SubCell"/>
</dbReference>
<evidence type="ECO:0000256" key="5">
    <source>
        <dbReference type="ARBA" id="ARBA00022691"/>
    </source>
</evidence>
<comment type="subcellular location">
    <subcellularLocation>
        <location evidence="10">Cytoplasm</location>
    </subcellularLocation>
</comment>
<dbReference type="InterPro" id="IPR012838">
    <property type="entry name" value="PFL1_activating"/>
</dbReference>
<comment type="similarity">
    <text evidence="2 10">Belongs to the organic radical-activating enzymes family.</text>
</comment>
<dbReference type="Proteomes" id="UP000886757">
    <property type="component" value="Unassembled WGS sequence"/>
</dbReference>
<sequence length="254" mass="28903">MEGKDCIRGQIHSIESFGTVDGPGVRFVVFFQGCPMRCLYCHNPDTWRMGAGMEKTVEELLDEYRRNRAFYRNGGITATGGEPLMQLPFLTALFQAAKKEGIHTCLDTSGIMFRRERRQEYEKLFQVLDLVLLDLKHSDEAEHKKLTGQSQKHILEFAGALEEAGIPMVVRHVIVPGITDGEEHLRRLGKMLAGFRNLKGLEVLPYHTMGVSKYKEMNLPYPLEGVESLEAEEAKRVRKIILEAYSDFLLTNLE</sequence>
<dbReference type="GO" id="GO:0046872">
    <property type="term" value="F:metal ion binding"/>
    <property type="evidence" value="ECO:0007669"/>
    <property type="project" value="UniProtKB-UniRule"/>
</dbReference>
<name>A0A9D1D9W0_9FIRM</name>
<keyword evidence="9 10" id="KW-0411">Iron-sulfur</keyword>
<evidence type="ECO:0000256" key="4">
    <source>
        <dbReference type="ARBA" id="ARBA00022485"/>
    </source>
</evidence>
<keyword evidence="5 10" id="KW-0949">S-adenosyl-L-methionine</keyword>
<dbReference type="NCBIfam" id="TIGR02493">
    <property type="entry name" value="PFLA"/>
    <property type="match status" value="1"/>
</dbReference>
<protein>
    <recommendedName>
        <fullName evidence="3 10">Pyruvate formate-lyase-activating enzyme</fullName>
        <ecNumber evidence="10">1.97.1.4</ecNumber>
    </recommendedName>
</protein>